<dbReference type="SUPFAM" id="SSF56601">
    <property type="entry name" value="beta-lactamase/transpeptidase-like"/>
    <property type="match status" value="1"/>
</dbReference>
<evidence type="ECO:0000313" key="3">
    <source>
        <dbReference type="Proteomes" id="UP000199036"/>
    </source>
</evidence>
<dbReference type="Proteomes" id="UP000199036">
    <property type="component" value="Unassembled WGS sequence"/>
</dbReference>
<proteinExistence type="predicted"/>
<keyword evidence="3" id="KW-1185">Reference proteome</keyword>
<evidence type="ECO:0000313" key="2">
    <source>
        <dbReference type="EMBL" id="SFO37545.1"/>
    </source>
</evidence>
<dbReference type="RefSeq" id="WP_143095698.1">
    <property type="nucleotide sequence ID" value="NZ_FOVI01000046.1"/>
</dbReference>
<dbReference type="InterPro" id="IPR012338">
    <property type="entry name" value="Beta-lactam/transpept-like"/>
</dbReference>
<organism evidence="2 3">
    <name type="scientific">Paenimyroides ummariense</name>
    <dbReference type="NCBI Taxonomy" id="913024"/>
    <lineage>
        <taxon>Bacteria</taxon>
        <taxon>Pseudomonadati</taxon>
        <taxon>Bacteroidota</taxon>
        <taxon>Flavobacteriia</taxon>
        <taxon>Flavobacteriales</taxon>
        <taxon>Flavobacteriaceae</taxon>
        <taxon>Paenimyroides</taxon>
    </lineage>
</organism>
<evidence type="ECO:0000259" key="1">
    <source>
        <dbReference type="Pfam" id="PF00144"/>
    </source>
</evidence>
<dbReference type="OrthoDB" id="9793489at2"/>
<dbReference type="PANTHER" id="PTHR46825:SF9">
    <property type="entry name" value="BETA-LACTAMASE-RELATED DOMAIN-CONTAINING PROTEIN"/>
    <property type="match status" value="1"/>
</dbReference>
<reference evidence="3" key="1">
    <citation type="submission" date="2016-10" db="EMBL/GenBank/DDBJ databases">
        <authorList>
            <person name="Varghese N."/>
            <person name="Submissions S."/>
        </authorList>
    </citation>
    <scope>NUCLEOTIDE SEQUENCE [LARGE SCALE GENOMIC DNA]</scope>
    <source>
        <strain evidence="3">DS-12</strain>
    </source>
</reference>
<dbReference type="Gene3D" id="3.40.710.10">
    <property type="entry name" value="DD-peptidase/beta-lactamase superfamily"/>
    <property type="match status" value="1"/>
</dbReference>
<dbReference type="STRING" id="913024.SAMN05421741_1468"/>
<dbReference type="EMBL" id="FOVI01000046">
    <property type="protein sequence ID" value="SFO37545.1"/>
    <property type="molecule type" value="Genomic_DNA"/>
</dbReference>
<feature type="domain" description="Beta-lactamase-related" evidence="1">
    <location>
        <begin position="27"/>
        <end position="339"/>
    </location>
</feature>
<dbReference type="PANTHER" id="PTHR46825">
    <property type="entry name" value="D-ALANYL-D-ALANINE-CARBOXYPEPTIDASE/ENDOPEPTIDASE AMPH"/>
    <property type="match status" value="1"/>
</dbReference>
<gene>
    <name evidence="2" type="ORF">SAMN05421741_1468</name>
</gene>
<dbReference type="InterPro" id="IPR001466">
    <property type="entry name" value="Beta-lactam-related"/>
</dbReference>
<dbReference type="Pfam" id="PF00144">
    <property type="entry name" value="Beta-lactamase"/>
    <property type="match status" value="1"/>
</dbReference>
<name>A0A1I5GNH7_9FLAO</name>
<sequence>MNYIKTIGSLFIAALTQFSVNAQSSLDTYFEHLSENRKFMGSASILFKDSVIYNKSVGFADVDSQKKNDINTKFRIGSVTKTYTAVLTLLAREEGRIKLSDKLSKWFPQFENADKITIEMMLKHRSGIFNFTEIPGESAWEADPHTQAEFVDYVSKPKNNFDPDTAYEYSNTNYALIGFILEKIYKKDYNTLIQEKICKPLRLENTYYTFENDLAKNEAYSYNIQDKYLKNGSINYSNEPGSGGLLSTATEVNKFVSALFMGKIISPESLELMLNIENDEYGLGIETFMLGSLKAFRHTGRIDNYISDYWYFPNEQLGLVTLANATNINTDMVQVAMLQFAYGNAPISKKYDSIDEMSTEDFSKIKGTYFYPDQSISVTISSDGNSLIFQDSRAGQMYVPFAYLGNNKFEYEDIFLTFDPEKQQLTQKQGESVIVMKKI</sequence>
<accession>A0A1I5GNH7</accession>
<protein>
    <submittedName>
        <fullName evidence="2">CubicO group peptidase, beta-lactamase class C family</fullName>
    </submittedName>
</protein>
<dbReference type="AlphaFoldDB" id="A0A1I5GNH7"/>
<dbReference type="InterPro" id="IPR050491">
    <property type="entry name" value="AmpC-like"/>
</dbReference>